<feature type="transmembrane region" description="Helical" evidence="5">
    <location>
        <begin position="64"/>
        <end position="88"/>
    </location>
</feature>
<evidence type="ECO:0000256" key="2">
    <source>
        <dbReference type="ARBA" id="ARBA00022692"/>
    </source>
</evidence>
<organism evidence="6 7">
    <name type="scientific">Magnusiomyces paraingens</name>
    <dbReference type="NCBI Taxonomy" id="2606893"/>
    <lineage>
        <taxon>Eukaryota</taxon>
        <taxon>Fungi</taxon>
        <taxon>Dikarya</taxon>
        <taxon>Ascomycota</taxon>
        <taxon>Saccharomycotina</taxon>
        <taxon>Dipodascomycetes</taxon>
        <taxon>Dipodascales</taxon>
        <taxon>Dipodascaceae</taxon>
        <taxon>Magnusiomyces</taxon>
    </lineage>
</organism>
<dbReference type="InterPro" id="IPR002293">
    <property type="entry name" value="AA/rel_permease1"/>
</dbReference>
<dbReference type="GO" id="GO:0015179">
    <property type="term" value="F:L-amino acid transmembrane transporter activity"/>
    <property type="evidence" value="ECO:0007669"/>
    <property type="project" value="TreeGrafter"/>
</dbReference>
<comment type="subcellular location">
    <subcellularLocation>
        <location evidence="1">Membrane</location>
        <topology evidence="1">Multi-pass membrane protein</topology>
    </subcellularLocation>
</comment>
<dbReference type="Gene3D" id="1.20.1740.10">
    <property type="entry name" value="Amino acid/polyamine transporter I"/>
    <property type="match status" value="1"/>
</dbReference>
<feature type="transmembrane region" description="Helical" evidence="5">
    <location>
        <begin position="109"/>
        <end position="129"/>
    </location>
</feature>
<dbReference type="PIRSF" id="PIRSF006060">
    <property type="entry name" value="AA_transporter"/>
    <property type="match status" value="1"/>
</dbReference>
<keyword evidence="4 5" id="KW-0472">Membrane</keyword>
<keyword evidence="3 5" id="KW-1133">Transmembrane helix</keyword>
<dbReference type="PANTHER" id="PTHR11785">
    <property type="entry name" value="AMINO ACID TRANSPORTER"/>
    <property type="match status" value="1"/>
</dbReference>
<dbReference type="GO" id="GO:0016020">
    <property type="term" value="C:membrane"/>
    <property type="evidence" value="ECO:0007669"/>
    <property type="project" value="UniProtKB-SubCell"/>
</dbReference>
<evidence type="ECO:0000313" key="7">
    <source>
        <dbReference type="Proteomes" id="UP000398389"/>
    </source>
</evidence>
<evidence type="ECO:0000256" key="3">
    <source>
        <dbReference type="ARBA" id="ARBA00022989"/>
    </source>
</evidence>
<evidence type="ECO:0000313" key="6">
    <source>
        <dbReference type="EMBL" id="VVT50631.1"/>
    </source>
</evidence>
<evidence type="ECO:0008006" key="8">
    <source>
        <dbReference type="Google" id="ProtNLM"/>
    </source>
</evidence>
<keyword evidence="2 5" id="KW-0812">Transmembrane</keyword>
<proteinExistence type="predicted"/>
<dbReference type="RefSeq" id="XP_031853437.1">
    <property type="nucleotide sequence ID" value="XM_031997546.1"/>
</dbReference>
<dbReference type="InterPro" id="IPR050598">
    <property type="entry name" value="AminoAcid_Transporter"/>
</dbReference>
<feature type="transmembrane region" description="Helical" evidence="5">
    <location>
        <begin position="182"/>
        <end position="201"/>
    </location>
</feature>
<protein>
    <recommendedName>
        <fullName evidence="8">Amino acid permease/ SLC12A domain-containing protein</fullName>
    </recommendedName>
</protein>
<feature type="transmembrane region" description="Helical" evidence="5">
    <location>
        <begin position="149"/>
        <end position="170"/>
    </location>
</feature>
<dbReference type="AlphaFoldDB" id="A0A5E8BHE4"/>
<evidence type="ECO:0000256" key="4">
    <source>
        <dbReference type="ARBA" id="ARBA00023136"/>
    </source>
</evidence>
<feature type="transmembrane region" description="Helical" evidence="5">
    <location>
        <begin position="388"/>
        <end position="410"/>
    </location>
</feature>
<dbReference type="EMBL" id="CABVLU010000002">
    <property type="protein sequence ID" value="VVT50631.1"/>
    <property type="molecule type" value="Genomic_DNA"/>
</dbReference>
<keyword evidence="7" id="KW-1185">Reference proteome</keyword>
<feature type="transmembrane region" description="Helical" evidence="5">
    <location>
        <begin position="455"/>
        <end position="477"/>
    </location>
</feature>
<evidence type="ECO:0000256" key="1">
    <source>
        <dbReference type="ARBA" id="ARBA00004141"/>
    </source>
</evidence>
<dbReference type="Proteomes" id="UP000398389">
    <property type="component" value="Unassembled WGS sequence"/>
</dbReference>
<reference evidence="6 7" key="1">
    <citation type="submission" date="2019-09" db="EMBL/GenBank/DDBJ databases">
        <authorList>
            <person name="Brejova B."/>
        </authorList>
    </citation>
    <scope>NUCLEOTIDE SEQUENCE [LARGE SCALE GENOMIC DNA]</scope>
</reference>
<feature type="transmembrane region" description="Helical" evidence="5">
    <location>
        <begin position="221"/>
        <end position="239"/>
    </location>
</feature>
<name>A0A5E8BHE4_9ASCO</name>
<dbReference type="PANTHER" id="PTHR11785:SF498">
    <property type="entry name" value="HIGH-AFFINITY METHIONINE PERMEASE"/>
    <property type="match status" value="1"/>
</dbReference>
<dbReference type="GeneID" id="43581646"/>
<feature type="transmembrane region" description="Helical" evidence="5">
    <location>
        <begin position="310"/>
        <end position="334"/>
    </location>
</feature>
<accession>A0A5E8BHE4</accession>
<evidence type="ECO:0000256" key="5">
    <source>
        <dbReference type="SAM" id="Phobius"/>
    </source>
</evidence>
<sequence length="539" mass="59297">MGFPEFLKHKKSEEVTTTDVESASIASKGHEIGIFSAIFLIFNRMVGTGIFATPSTIYSLSGSVGGALMMWFAGSIIAASGMLVYLEWGTAIPRNGGEKNYLDYFYRKPRMLALSMFGFYALLLGWAASNSVVFGEYILTAAGQEVTRWNQRGIGLACISFCLIVHSLNVRLGLWIQNSLGIFKLAVVIVIMISGWVGLAGKLKSPKTDNFDNAFSGHTPTGYGVVMALYNVIWSYIGYSNANYALGEAKNPVRTLKIAAPLALIGVSILYMFINIAYFAIVPKEEILTSGRILAANYFRLAFGEKAQKALSVFVALSALGNVMSVIFSQGRIVQELGKEGVLPFSRFFGSSKPFGTPMAGLFTHWVVSIIIMLAPPPGDAYNFILNLISYPLSVINSFVALGLIILTIRREHYGWYPPFRATLPVSIFFFLSSLYLVAAPYIPPSAGQSVYNSLPYWLHCVVGTCFFVAGAIYWVIRFRILPKYWPERFSQVPDNYNGYDTDVSQLTPATLSSSAEESKGPVGEVDVDVSNSKSWKFW</sequence>
<feature type="transmembrane region" description="Helical" evidence="5">
    <location>
        <begin position="32"/>
        <end position="52"/>
    </location>
</feature>
<dbReference type="Pfam" id="PF13520">
    <property type="entry name" value="AA_permease_2"/>
    <property type="match status" value="1"/>
</dbReference>
<feature type="transmembrane region" description="Helical" evidence="5">
    <location>
        <begin position="260"/>
        <end position="281"/>
    </location>
</feature>
<gene>
    <name evidence="6" type="ORF">SAPINGB_P002828</name>
</gene>
<dbReference type="FunFam" id="1.20.1740.10:FF:000025">
    <property type="entry name" value="High-affinity methionine permease"/>
    <property type="match status" value="1"/>
</dbReference>
<feature type="transmembrane region" description="Helical" evidence="5">
    <location>
        <begin position="355"/>
        <end position="376"/>
    </location>
</feature>
<dbReference type="OrthoDB" id="5982228at2759"/>
<feature type="transmembrane region" description="Helical" evidence="5">
    <location>
        <begin position="422"/>
        <end position="443"/>
    </location>
</feature>